<dbReference type="RefSeq" id="WP_103203234.1">
    <property type="nucleotide sequence ID" value="NZ_CVTD020000023.1"/>
</dbReference>
<dbReference type="InterPro" id="IPR000914">
    <property type="entry name" value="SBP_5_dom"/>
</dbReference>
<keyword evidence="2" id="KW-0813">Transport</keyword>
<dbReference type="PROSITE" id="PS51257">
    <property type="entry name" value="PROKAR_LIPOPROTEIN"/>
    <property type="match status" value="1"/>
</dbReference>
<dbReference type="InterPro" id="IPR039424">
    <property type="entry name" value="SBP_5"/>
</dbReference>
<evidence type="ECO:0000256" key="1">
    <source>
        <dbReference type="ARBA" id="ARBA00005695"/>
    </source>
</evidence>
<feature type="compositionally biased region" description="Basic and acidic residues" evidence="4">
    <location>
        <begin position="28"/>
        <end position="55"/>
    </location>
</feature>
<dbReference type="Gene3D" id="3.10.105.10">
    <property type="entry name" value="Dipeptide-binding Protein, Domain 3"/>
    <property type="match status" value="1"/>
</dbReference>
<feature type="domain" description="Solute-binding protein family 5" evidence="6">
    <location>
        <begin position="330"/>
        <end position="691"/>
    </location>
</feature>
<dbReference type="Proteomes" id="UP000236497">
    <property type="component" value="Unassembled WGS sequence"/>
</dbReference>
<evidence type="ECO:0000256" key="2">
    <source>
        <dbReference type="ARBA" id="ARBA00022448"/>
    </source>
</evidence>
<dbReference type="PANTHER" id="PTHR30290:SF9">
    <property type="entry name" value="OLIGOPEPTIDE-BINDING PROTEIN APPA"/>
    <property type="match status" value="1"/>
</dbReference>
<feature type="region of interest" description="Disordered" evidence="4">
    <location>
        <begin position="28"/>
        <end position="60"/>
    </location>
</feature>
<feature type="chain" id="PRO_5039009626" evidence="5">
    <location>
        <begin position="23"/>
        <end position="788"/>
    </location>
</feature>
<proteinExistence type="inferred from homology"/>
<evidence type="ECO:0000313" key="7">
    <source>
        <dbReference type="EMBL" id="CRZ35140.1"/>
    </source>
</evidence>
<dbReference type="GO" id="GO:0015833">
    <property type="term" value="P:peptide transport"/>
    <property type="evidence" value="ECO:0007669"/>
    <property type="project" value="TreeGrafter"/>
</dbReference>
<dbReference type="AlphaFoldDB" id="A0A0H5SJ71"/>
<feature type="signal peptide" evidence="5">
    <location>
        <begin position="1"/>
        <end position="22"/>
    </location>
</feature>
<keyword evidence="8" id="KW-1185">Reference proteome</keyword>
<protein>
    <submittedName>
        <fullName evidence="7">Putative secreted protein</fullName>
    </submittedName>
</protein>
<evidence type="ECO:0000259" key="6">
    <source>
        <dbReference type="Pfam" id="PF00496"/>
    </source>
</evidence>
<sequence>MKKMRKIISLLLVLAMALMALSACGKKEKGSSVDNKTETQDSSKDESKDSTDKTDTSGNETPLVVGYLPFSEKFSPFFADSGYDQDVVELTGVQLMTTDRTGGIVYNAIEGETIPYNGKDYTYYGIANFKVNYDKEKDITTYDIKIRDDVKFSDGHVMDADDIIFTYYVLSDPSYDGSSTLYSIPIIGMQNYRANSTVADMVTDEYVAEVMKNPSEELKQAIVDNIIRPTLEEEYEWVGSLYGNDQYKSYTDKYPVQKDLFAYFYNLDDNYDASKVSDEKQVIEDIIAQYGTDYKTLADTYAGDATYFDSKVKDLIIEELKATGQGEDVYKIDGIEKISNTEIRVTTKGYDATAIYKIGGIIVAPLHYYGDESQYDYENNKFGFPRGDLSIVKSKTTKPLGAGPYKFVKYENKVVFLEANEHYYKGAPKIKYVQLKETSEADKVTGIEQGTLDITDPTGKKEVFEQIAKINSNGELSGDKIITSSVDNLGYGYIGINADAVRVGDDSASEASKNLRKAIATVLSVYRDVAIDTYYGDAATVINYPISNTSWAAPQKSDPDYEIAFSRDVNGNPIYTPDMSSEDKYAAALQAALGYFEAAGYTVQDGKLVAAPAGAKLEYEVLIPGDGEGNHPSFAILTDASAALKTIGFTLTVNDLTDSNILWDRLDAGTQEMWCAAWGATIDPDMYQVYHSTNIVGLGGTDSNHYHIADPDLDTLIMEARKSDDQSYRKSAYKQCLDIILDWAVEIPVYQRQNCVIFSAERVNPDTITPDITTFYEWYYEIEKFELR</sequence>
<name>A0A0H5SJ71_HERHM</name>
<gene>
    <name evidence="7" type="ORF">HHT355_1941</name>
</gene>
<dbReference type="PANTHER" id="PTHR30290">
    <property type="entry name" value="PERIPLASMIC BINDING COMPONENT OF ABC TRANSPORTER"/>
    <property type="match status" value="1"/>
</dbReference>
<dbReference type="CDD" id="cd00995">
    <property type="entry name" value="PBP2_NikA_DppA_OppA_like"/>
    <property type="match status" value="1"/>
</dbReference>
<dbReference type="GO" id="GO:1904680">
    <property type="term" value="F:peptide transmembrane transporter activity"/>
    <property type="evidence" value="ECO:0007669"/>
    <property type="project" value="TreeGrafter"/>
</dbReference>
<evidence type="ECO:0000256" key="4">
    <source>
        <dbReference type="SAM" id="MobiDB-lite"/>
    </source>
</evidence>
<evidence type="ECO:0000313" key="8">
    <source>
        <dbReference type="Proteomes" id="UP000236497"/>
    </source>
</evidence>
<dbReference type="Pfam" id="PF00496">
    <property type="entry name" value="SBP_bac_5"/>
    <property type="match status" value="2"/>
</dbReference>
<dbReference type="EMBL" id="CVTD020000023">
    <property type="protein sequence ID" value="CRZ35140.1"/>
    <property type="molecule type" value="Genomic_DNA"/>
</dbReference>
<evidence type="ECO:0000256" key="5">
    <source>
        <dbReference type="SAM" id="SignalP"/>
    </source>
</evidence>
<dbReference type="Gene3D" id="3.40.190.10">
    <property type="entry name" value="Periplasmic binding protein-like II"/>
    <property type="match status" value="2"/>
</dbReference>
<feature type="domain" description="Solute-binding protein family 5" evidence="6">
    <location>
        <begin position="134"/>
        <end position="194"/>
    </location>
</feature>
<comment type="similarity">
    <text evidence="1">Belongs to the bacterial solute-binding protein 5 family.</text>
</comment>
<reference evidence="7 8" key="1">
    <citation type="submission" date="2015-06" db="EMBL/GenBank/DDBJ databases">
        <authorList>
            <person name="Wibberg Daniel"/>
        </authorList>
    </citation>
    <scope>NUCLEOTIDE SEQUENCE [LARGE SCALE GENOMIC DNA]</scope>
    <source>
        <strain evidence="7 8">T3/55T</strain>
    </source>
</reference>
<dbReference type="SUPFAM" id="SSF53850">
    <property type="entry name" value="Periplasmic binding protein-like II"/>
    <property type="match status" value="1"/>
</dbReference>
<keyword evidence="3 5" id="KW-0732">Signal</keyword>
<accession>A0A0H5SJ71</accession>
<dbReference type="OrthoDB" id="9772924at2"/>
<evidence type="ECO:0000256" key="3">
    <source>
        <dbReference type="ARBA" id="ARBA00022729"/>
    </source>
</evidence>
<organism evidence="7 8">
    <name type="scientific">Herbinix hemicellulosilytica</name>
    <dbReference type="NCBI Taxonomy" id="1564487"/>
    <lineage>
        <taxon>Bacteria</taxon>
        <taxon>Bacillati</taxon>
        <taxon>Bacillota</taxon>
        <taxon>Clostridia</taxon>
        <taxon>Lachnospirales</taxon>
        <taxon>Lachnospiraceae</taxon>
        <taxon>Herbinix</taxon>
    </lineage>
</organism>